<dbReference type="InterPro" id="IPR031675">
    <property type="entry name" value="STPPase_N"/>
</dbReference>
<dbReference type="GO" id="GO:0007060">
    <property type="term" value="P:male meiosis chromosome segregation"/>
    <property type="evidence" value="ECO:0007669"/>
    <property type="project" value="UniProtKB-ARBA"/>
</dbReference>
<evidence type="ECO:0000256" key="1">
    <source>
        <dbReference type="ARBA" id="ARBA00004286"/>
    </source>
</evidence>
<dbReference type="GO" id="GO:0000785">
    <property type="term" value="C:chromatin"/>
    <property type="evidence" value="ECO:0007669"/>
    <property type="project" value="UniProtKB-ARBA"/>
</dbReference>
<evidence type="ECO:0000256" key="3">
    <source>
        <dbReference type="ARBA" id="ARBA00022454"/>
    </source>
</evidence>
<keyword evidence="6" id="KW-0221">Differentiation</keyword>
<comment type="catalytic activity">
    <reaction evidence="11 13">
        <text>O-phospho-L-threonyl-[protein] + H2O = L-threonyl-[protein] + phosphate</text>
        <dbReference type="Rhea" id="RHEA:47004"/>
        <dbReference type="Rhea" id="RHEA-COMP:11060"/>
        <dbReference type="Rhea" id="RHEA-COMP:11605"/>
        <dbReference type="ChEBI" id="CHEBI:15377"/>
        <dbReference type="ChEBI" id="CHEBI:30013"/>
        <dbReference type="ChEBI" id="CHEBI:43474"/>
        <dbReference type="ChEBI" id="CHEBI:61977"/>
        <dbReference type="EC" id="3.1.3.16"/>
    </reaction>
</comment>
<evidence type="ECO:0000256" key="11">
    <source>
        <dbReference type="ARBA" id="ARBA00048336"/>
    </source>
</evidence>
<comment type="subcellular location">
    <subcellularLocation>
        <location evidence="9">Cell projection</location>
        <location evidence="9">Pseudopodium</location>
    </subcellularLocation>
    <subcellularLocation>
        <location evidence="1">Chromosome</location>
    </subcellularLocation>
</comment>
<comment type="catalytic activity">
    <reaction evidence="10">
        <text>O-phospho-L-seryl-[protein] + H2O = L-seryl-[protein] + phosphate</text>
        <dbReference type="Rhea" id="RHEA:20629"/>
        <dbReference type="Rhea" id="RHEA-COMP:9863"/>
        <dbReference type="Rhea" id="RHEA-COMP:11604"/>
        <dbReference type="ChEBI" id="CHEBI:15377"/>
        <dbReference type="ChEBI" id="CHEBI:29999"/>
        <dbReference type="ChEBI" id="CHEBI:43474"/>
        <dbReference type="ChEBI" id="CHEBI:83421"/>
        <dbReference type="EC" id="3.1.3.16"/>
    </reaction>
</comment>
<dbReference type="GO" id="GO:0031143">
    <property type="term" value="C:pseudopodium"/>
    <property type="evidence" value="ECO:0007669"/>
    <property type="project" value="UniProtKB-SubCell"/>
</dbReference>
<dbReference type="Proteomes" id="UP001177023">
    <property type="component" value="Unassembled WGS sequence"/>
</dbReference>
<dbReference type="Gene3D" id="3.60.21.10">
    <property type="match status" value="1"/>
</dbReference>
<dbReference type="GO" id="GO:0004722">
    <property type="term" value="F:protein serine/threonine phosphatase activity"/>
    <property type="evidence" value="ECO:0007669"/>
    <property type="project" value="UniProtKB-EC"/>
</dbReference>
<dbReference type="PANTHER" id="PTHR11668:SF199">
    <property type="entry name" value="SERINE_THREONINE-PROTEIN PHOSPHATASE"/>
    <property type="match status" value="1"/>
</dbReference>
<evidence type="ECO:0000256" key="10">
    <source>
        <dbReference type="ARBA" id="ARBA00047761"/>
    </source>
</evidence>
<keyword evidence="8" id="KW-0464">Manganese</keyword>
<sequence>MAAYNPDPILGKLMTIGKADTGLSKIVSEQEIVDLCVASYNLFMSQPVCLEISAPVTIAGDVHGQYGDLMRMFNLVGFPPKVSWLFLGDYIDRGKQSLETICLLFAIKIKYPDNFFLLRGNHETALVNRIYGFYEEIVKRYGTARLFNVFQDVFNVMPLTAVVSERILCMHGGLSQDLMQASSLAVLRDITRPLPDPPNPSLPLDLLWADPDIAVTGFKYSIRGVSCTFGTNVIDQVLKKHNLDLIVRAHQVVQDGYEFFHNRKLVTIFSAPHYCGQFDNAAAVMQVNKELRCSFKILRPKFPNAQKKTAGATDPKDITCYKPVT</sequence>
<name>A0AA36FY67_9BILA</name>
<keyword evidence="4" id="KW-0479">Metal-binding</keyword>
<dbReference type="InterPro" id="IPR006186">
    <property type="entry name" value="Ser/Thr-sp_prot-phosphatase"/>
</dbReference>
<dbReference type="PANTHER" id="PTHR11668">
    <property type="entry name" value="SERINE/THREONINE PROTEIN PHOSPHATASE"/>
    <property type="match status" value="1"/>
</dbReference>
<dbReference type="GO" id="GO:0007283">
    <property type="term" value="P:spermatogenesis"/>
    <property type="evidence" value="ECO:0007669"/>
    <property type="project" value="UniProtKB-KW"/>
</dbReference>
<evidence type="ECO:0000256" key="13">
    <source>
        <dbReference type="RuleBase" id="RU004273"/>
    </source>
</evidence>
<evidence type="ECO:0000256" key="12">
    <source>
        <dbReference type="ARBA" id="ARBA00054219"/>
    </source>
</evidence>
<dbReference type="SMART" id="SM00156">
    <property type="entry name" value="PP2Ac"/>
    <property type="match status" value="1"/>
</dbReference>
<dbReference type="PROSITE" id="PS00125">
    <property type="entry name" value="SER_THR_PHOSPHATASE"/>
    <property type="match status" value="1"/>
</dbReference>
<comment type="similarity">
    <text evidence="2 13">Belongs to the PPP phosphatase family.</text>
</comment>
<keyword evidence="16" id="KW-1185">Reference proteome</keyword>
<evidence type="ECO:0000256" key="6">
    <source>
        <dbReference type="ARBA" id="ARBA00022871"/>
    </source>
</evidence>
<evidence type="ECO:0000256" key="9">
    <source>
        <dbReference type="ARBA" id="ARBA00037818"/>
    </source>
</evidence>
<keyword evidence="3" id="KW-0158">Chromosome</keyword>
<dbReference type="InterPro" id="IPR050341">
    <property type="entry name" value="PP1_catalytic_subunit"/>
</dbReference>
<reference evidence="15" key="1">
    <citation type="submission" date="2023-06" db="EMBL/GenBank/DDBJ databases">
        <authorList>
            <person name="Delattre M."/>
        </authorList>
    </citation>
    <scope>NUCLEOTIDE SEQUENCE</scope>
    <source>
        <strain evidence="15">AF72</strain>
    </source>
</reference>
<dbReference type="PRINTS" id="PR00114">
    <property type="entry name" value="STPHPHTASE"/>
</dbReference>
<dbReference type="GO" id="GO:0046872">
    <property type="term" value="F:metal ion binding"/>
    <property type="evidence" value="ECO:0007669"/>
    <property type="project" value="UniProtKB-KW"/>
</dbReference>
<evidence type="ECO:0000256" key="4">
    <source>
        <dbReference type="ARBA" id="ARBA00022723"/>
    </source>
</evidence>
<proteinExistence type="inferred from homology"/>
<dbReference type="SUPFAM" id="SSF56300">
    <property type="entry name" value="Metallo-dependent phosphatases"/>
    <property type="match status" value="1"/>
</dbReference>
<evidence type="ECO:0000256" key="7">
    <source>
        <dbReference type="ARBA" id="ARBA00022912"/>
    </source>
</evidence>
<accession>A0AA36FY67</accession>
<dbReference type="GO" id="GO:0005737">
    <property type="term" value="C:cytoplasm"/>
    <property type="evidence" value="ECO:0007669"/>
    <property type="project" value="TreeGrafter"/>
</dbReference>
<gene>
    <name evidence="15" type="ORF">MSPICULIGERA_LOCUS10917</name>
</gene>
<comment type="function">
    <text evidence="12">Probable phosphatase which plays a redundant role with gsp-4 in spermatogenesis by regulating sister chromatid segregation during meiosis. In addition, involved in sperm motility by controlling the dynamic disassembly of major sperm proteins (MSP) in the spermatozoan pseudopodium.</text>
</comment>
<dbReference type="GO" id="GO:0031272">
    <property type="term" value="P:regulation of pseudopodium assembly"/>
    <property type="evidence" value="ECO:0007669"/>
    <property type="project" value="UniProtKB-ARBA"/>
</dbReference>
<evidence type="ECO:0000259" key="14">
    <source>
        <dbReference type="PROSITE" id="PS00125"/>
    </source>
</evidence>
<dbReference type="GO" id="GO:0018991">
    <property type="term" value="P:egg-laying behavior"/>
    <property type="evidence" value="ECO:0007669"/>
    <property type="project" value="UniProtKB-ARBA"/>
</dbReference>
<comment type="caution">
    <text evidence="15">The sequence shown here is derived from an EMBL/GenBank/DDBJ whole genome shotgun (WGS) entry which is preliminary data.</text>
</comment>
<dbReference type="GO" id="GO:0005634">
    <property type="term" value="C:nucleus"/>
    <property type="evidence" value="ECO:0007669"/>
    <property type="project" value="TreeGrafter"/>
</dbReference>
<feature type="domain" description="Serine/threonine specific protein phosphatases" evidence="14">
    <location>
        <begin position="118"/>
        <end position="123"/>
    </location>
</feature>
<evidence type="ECO:0000256" key="5">
    <source>
        <dbReference type="ARBA" id="ARBA00022801"/>
    </source>
</evidence>
<dbReference type="Pfam" id="PF00149">
    <property type="entry name" value="Metallophos"/>
    <property type="match status" value="1"/>
</dbReference>
<keyword evidence="7" id="KW-0904">Protein phosphatase</keyword>
<dbReference type="Pfam" id="PF16891">
    <property type="entry name" value="STPPase_N"/>
    <property type="match status" value="1"/>
</dbReference>
<protein>
    <recommendedName>
        <fullName evidence="13">Serine/threonine-protein phosphatase</fullName>
        <ecNumber evidence="13">3.1.3.16</ecNumber>
    </recommendedName>
</protein>
<evidence type="ECO:0000256" key="8">
    <source>
        <dbReference type="ARBA" id="ARBA00023211"/>
    </source>
</evidence>
<dbReference type="FunFam" id="3.60.21.10:FF:000026">
    <property type="entry name" value="Serine/threonine-protein phosphatase"/>
    <property type="match status" value="1"/>
</dbReference>
<keyword evidence="6" id="KW-0744">Spermatogenesis</keyword>
<dbReference type="AlphaFoldDB" id="A0AA36FY67"/>
<dbReference type="GO" id="GO:0097723">
    <property type="term" value="P:amoeboid sperm motility"/>
    <property type="evidence" value="ECO:0007669"/>
    <property type="project" value="UniProtKB-ARBA"/>
</dbReference>
<organism evidence="15 16">
    <name type="scientific">Mesorhabditis spiculigera</name>
    <dbReference type="NCBI Taxonomy" id="96644"/>
    <lineage>
        <taxon>Eukaryota</taxon>
        <taxon>Metazoa</taxon>
        <taxon>Ecdysozoa</taxon>
        <taxon>Nematoda</taxon>
        <taxon>Chromadorea</taxon>
        <taxon>Rhabditida</taxon>
        <taxon>Rhabditina</taxon>
        <taxon>Rhabditomorpha</taxon>
        <taxon>Rhabditoidea</taxon>
        <taxon>Rhabditidae</taxon>
        <taxon>Mesorhabditinae</taxon>
        <taxon>Mesorhabditis</taxon>
    </lineage>
</organism>
<evidence type="ECO:0000256" key="2">
    <source>
        <dbReference type="ARBA" id="ARBA00008294"/>
    </source>
</evidence>
<feature type="non-terminal residue" evidence="15">
    <location>
        <position position="1"/>
    </location>
</feature>
<keyword evidence="5 13" id="KW-0378">Hydrolase</keyword>
<dbReference type="InterPro" id="IPR029052">
    <property type="entry name" value="Metallo-depent_PP-like"/>
</dbReference>
<dbReference type="EMBL" id="CATQJA010002600">
    <property type="protein sequence ID" value="CAJ0572533.1"/>
    <property type="molecule type" value="Genomic_DNA"/>
</dbReference>
<dbReference type="EC" id="3.1.3.16" evidence="13"/>
<evidence type="ECO:0000313" key="16">
    <source>
        <dbReference type="Proteomes" id="UP001177023"/>
    </source>
</evidence>
<dbReference type="InterPro" id="IPR004843">
    <property type="entry name" value="Calcineurin-like_PHP"/>
</dbReference>
<evidence type="ECO:0000313" key="15">
    <source>
        <dbReference type="EMBL" id="CAJ0572533.1"/>
    </source>
</evidence>